<evidence type="ECO:0000313" key="1">
    <source>
        <dbReference type="EMBL" id="MPN62744.1"/>
    </source>
</evidence>
<proteinExistence type="predicted"/>
<comment type="caution">
    <text evidence="1">The sequence shown here is derived from an EMBL/GenBank/DDBJ whole genome shotgun (WGS) entry which is preliminary data.</text>
</comment>
<gene>
    <name evidence="1" type="ORF">SDC9_210497</name>
</gene>
<dbReference type="AlphaFoldDB" id="A0A645JRF0"/>
<name>A0A645JRF0_9ZZZZ</name>
<dbReference type="EMBL" id="VSSQ01141228">
    <property type="protein sequence ID" value="MPN62744.1"/>
    <property type="molecule type" value="Genomic_DNA"/>
</dbReference>
<protein>
    <submittedName>
        <fullName evidence="1">Uncharacterized protein</fullName>
    </submittedName>
</protein>
<reference evidence="1" key="1">
    <citation type="submission" date="2019-08" db="EMBL/GenBank/DDBJ databases">
        <authorList>
            <person name="Kucharzyk K."/>
            <person name="Murdoch R.W."/>
            <person name="Higgins S."/>
            <person name="Loffler F."/>
        </authorList>
    </citation>
    <scope>NUCLEOTIDE SEQUENCE</scope>
</reference>
<accession>A0A645JRF0</accession>
<organism evidence="1">
    <name type="scientific">bioreactor metagenome</name>
    <dbReference type="NCBI Taxonomy" id="1076179"/>
    <lineage>
        <taxon>unclassified sequences</taxon>
        <taxon>metagenomes</taxon>
        <taxon>ecological metagenomes</taxon>
    </lineage>
</organism>
<sequence length="75" mass="8238">MPMAASVPITVAKMVEITAMINVLASDDKITSLVNIFLYQSNVKPVQSARDLEELNEKTINTAIGAYRKAMITPR</sequence>